<keyword evidence="3" id="KW-1185">Reference proteome</keyword>
<feature type="compositionally biased region" description="Basic and acidic residues" evidence="1">
    <location>
        <begin position="84"/>
        <end position="103"/>
    </location>
</feature>
<organism evidence="2 3">
    <name type="scientific">Oryza meyeriana var. granulata</name>
    <dbReference type="NCBI Taxonomy" id="110450"/>
    <lineage>
        <taxon>Eukaryota</taxon>
        <taxon>Viridiplantae</taxon>
        <taxon>Streptophyta</taxon>
        <taxon>Embryophyta</taxon>
        <taxon>Tracheophyta</taxon>
        <taxon>Spermatophyta</taxon>
        <taxon>Magnoliopsida</taxon>
        <taxon>Liliopsida</taxon>
        <taxon>Poales</taxon>
        <taxon>Poaceae</taxon>
        <taxon>BOP clade</taxon>
        <taxon>Oryzoideae</taxon>
        <taxon>Oryzeae</taxon>
        <taxon>Oryzinae</taxon>
        <taxon>Oryza</taxon>
        <taxon>Oryza meyeriana</taxon>
    </lineage>
</organism>
<dbReference type="Proteomes" id="UP000479710">
    <property type="component" value="Unassembled WGS sequence"/>
</dbReference>
<evidence type="ECO:0000313" key="3">
    <source>
        <dbReference type="Proteomes" id="UP000479710"/>
    </source>
</evidence>
<dbReference type="AlphaFoldDB" id="A0A6G1DTZ5"/>
<reference evidence="2 3" key="1">
    <citation type="submission" date="2019-11" db="EMBL/GenBank/DDBJ databases">
        <title>Whole genome sequence of Oryza granulata.</title>
        <authorList>
            <person name="Li W."/>
        </authorList>
    </citation>
    <scope>NUCLEOTIDE SEQUENCE [LARGE SCALE GENOMIC DNA]</scope>
    <source>
        <strain evidence="3">cv. Menghai</strain>
        <tissue evidence="2">Leaf</tissue>
    </source>
</reference>
<comment type="caution">
    <text evidence="2">The sequence shown here is derived from an EMBL/GenBank/DDBJ whole genome shotgun (WGS) entry which is preliminary data.</text>
</comment>
<name>A0A6G1DTZ5_9ORYZ</name>
<evidence type="ECO:0000313" key="2">
    <source>
        <dbReference type="EMBL" id="KAF0915886.1"/>
    </source>
</evidence>
<sequence length="153" mass="16715">MPLIQCGEERRRPLDPRATRHWGGKDQQIGKLILVSMVGGHREAHVDNSGRGMDLSFGSLERMSGAFQGPRSGDLQHDCVRIEGSGDRSRRWKDAPPEVKGEGAVEGCDAEWKTSRRRIGKVPSGDGEGAGWELRRGGREVGRWDGTALEAAA</sequence>
<evidence type="ECO:0000256" key="1">
    <source>
        <dbReference type="SAM" id="MobiDB-lite"/>
    </source>
</evidence>
<gene>
    <name evidence="2" type="ORF">E2562_000531</name>
</gene>
<dbReference type="EMBL" id="SPHZ02000005">
    <property type="protein sequence ID" value="KAF0915886.1"/>
    <property type="molecule type" value="Genomic_DNA"/>
</dbReference>
<accession>A0A6G1DTZ5</accession>
<feature type="compositionally biased region" description="Basic and acidic residues" evidence="1">
    <location>
        <begin position="7"/>
        <end position="18"/>
    </location>
</feature>
<protein>
    <submittedName>
        <fullName evidence="2">Uncharacterized protein</fullName>
    </submittedName>
</protein>
<feature type="region of interest" description="Disordered" evidence="1">
    <location>
        <begin position="1"/>
        <end position="23"/>
    </location>
</feature>
<feature type="region of interest" description="Disordered" evidence="1">
    <location>
        <begin position="84"/>
        <end position="139"/>
    </location>
</feature>
<proteinExistence type="predicted"/>